<dbReference type="AlphaFoldDB" id="K0IHJ2"/>
<accession>K0IHJ2</accession>
<reference evidence="1 2" key="1">
    <citation type="journal article" date="2012" name="Environ. Microbiol.">
        <title>The genome of the ammonia-oxidizing Candidatus Nitrososphaera gargensis: insights into metabolic versatility and environmental adaptations.</title>
        <authorList>
            <person name="Spang A."/>
            <person name="Poehlein A."/>
            <person name="Offre P."/>
            <person name="Zumbragel S."/>
            <person name="Haider S."/>
            <person name="Rychlik N."/>
            <person name="Nowka B."/>
            <person name="Schmeisser C."/>
            <person name="Lebedeva E.V."/>
            <person name="Rattei T."/>
            <person name="Bohm C."/>
            <person name="Schmid M."/>
            <person name="Galushko A."/>
            <person name="Hatzenpichler R."/>
            <person name="Weinmaier T."/>
            <person name="Daniel R."/>
            <person name="Schleper C."/>
            <person name="Spieck E."/>
            <person name="Streit W."/>
            <person name="Wagner M."/>
        </authorList>
    </citation>
    <scope>NUCLEOTIDE SEQUENCE [LARGE SCALE GENOMIC DNA]</scope>
    <source>
        <strain evidence="2">Ga9.2</strain>
    </source>
</reference>
<dbReference type="HOGENOM" id="CLU_2550384_0_0_2"/>
<proteinExistence type="predicted"/>
<protein>
    <submittedName>
        <fullName evidence="1">Uncharacterized protein</fullName>
    </submittedName>
</protein>
<evidence type="ECO:0000313" key="1">
    <source>
        <dbReference type="EMBL" id="AFU59410.1"/>
    </source>
</evidence>
<name>K0IHJ2_NITGG</name>
<dbReference type="InParanoid" id="K0IHJ2"/>
<evidence type="ECO:0000313" key="2">
    <source>
        <dbReference type="Proteomes" id="UP000008037"/>
    </source>
</evidence>
<organism evidence="1 2">
    <name type="scientific">Nitrososphaera gargensis (strain Ga9.2)</name>
    <dbReference type="NCBI Taxonomy" id="1237085"/>
    <lineage>
        <taxon>Archaea</taxon>
        <taxon>Nitrososphaerota</taxon>
        <taxon>Nitrososphaeria</taxon>
        <taxon>Nitrososphaerales</taxon>
        <taxon>Nitrososphaeraceae</taxon>
        <taxon>Nitrososphaera</taxon>
    </lineage>
</organism>
<dbReference type="BioCyc" id="CNIT1237085:G1324-2486-MONOMER"/>
<sequence>MKKKSVNRADMADMQLALKKTLDLFGGDSRDLLLFYLYKEHGISVYDPDNLSRKKIESAFSDLFGRGATILMEKFNSEMKSA</sequence>
<dbReference type="Proteomes" id="UP000008037">
    <property type="component" value="Chromosome"/>
</dbReference>
<dbReference type="KEGG" id="nga:Ngar_c24880"/>
<keyword evidence="2" id="KW-1185">Reference proteome</keyword>
<dbReference type="EMBL" id="CP002408">
    <property type="protein sequence ID" value="AFU59410.1"/>
    <property type="molecule type" value="Genomic_DNA"/>
</dbReference>
<gene>
    <name evidence="1" type="ordered locus">Ngar_c24880</name>
</gene>